<dbReference type="Gene3D" id="1.10.287.950">
    <property type="entry name" value="Methyl-accepting chemotaxis protein"/>
    <property type="match status" value="1"/>
</dbReference>
<dbReference type="PANTHER" id="PTHR32089">
    <property type="entry name" value="METHYL-ACCEPTING CHEMOTAXIS PROTEIN MCPB"/>
    <property type="match status" value="1"/>
</dbReference>
<feature type="coiled-coil region" evidence="4">
    <location>
        <begin position="318"/>
        <end position="374"/>
    </location>
</feature>
<keyword evidence="5" id="KW-0812">Transmembrane</keyword>
<evidence type="ECO:0000259" key="6">
    <source>
        <dbReference type="PROSITE" id="PS50111"/>
    </source>
</evidence>
<keyword evidence="5" id="KW-1133">Transmembrane helix</keyword>
<keyword evidence="1 3" id="KW-0807">Transducer</keyword>
<organism evidence="8 9">
    <name type="scientific">Sphingobium subterraneum</name>
    <dbReference type="NCBI Taxonomy" id="627688"/>
    <lineage>
        <taxon>Bacteria</taxon>
        <taxon>Pseudomonadati</taxon>
        <taxon>Pseudomonadota</taxon>
        <taxon>Alphaproteobacteria</taxon>
        <taxon>Sphingomonadales</taxon>
        <taxon>Sphingomonadaceae</taxon>
        <taxon>Sphingobium</taxon>
    </lineage>
</organism>
<evidence type="ECO:0000313" key="8">
    <source>
        <dbReference type="EMBL" id="MBB6123193.1"/>
    </source>
</evidence>
<dbReference type="EMBL" id="JACIJP010000001">
    <property type="protein sequence ID" value="MBB6123193.1"/>
    <property type="molecule type" value="Genomic_DNA"/>
</dbReference>
<evidence type="ECO:0000256" key="3">
    <source>
        <dbReference type="PROSITE-ProRule" id="PRU00284"/>
    </source>
</evidence>
<dbReference type="GO" id="GO:0016020">
    <property type="term" value="C:membrane"/>
    <property type="evidence" value="ECO:0007669"/>
    <property type="project" value="InterPro"/>
</dbReference>
<reference evidence="8 9" key="1">
    <citation type="submission" date="2020-08" db="EMBL/GenBank/DDBJ databases">
        <title>Genomic Encyclopedia of Type Strains, Phase IV (KMG-IV): sequencing the most valuable type-strain genomes for metagenomic binning, comparative biology and taxonomic classification.</title>
        <authorList>
            <person name="Goeker M."/>
        </authorList>
    </citation>
    <scope>NUCLEOTIDE SEQUENCE [LARGE SCALE GENOMIC DNA]</scope>
    <source>
        <strain evidence="8 9">DSM 102255</strain>
    </source>
</reference>
<feature type="transmembrane region" description="Helical" evidence="5">
    <location>
        <begin position="12"/>
        <end position="36"/>
    </location>
</feature>
<dbReference type="Pfam" id="PF00672">
    <property type="entry name" value="HAMP"/>
    <property type="match status" value="1"/>
</dbReference>
<dbReference type="InterPro" id="IPR004089">
    <property type="entry name" value="MCPsignal_dom"/>
</dbReference>
<comment type="similarity">
    <text evidence="2">Belongs to the methyl-accepting chemotaxis (MCP) protein family.</text>
</comment>
<gene>
    <name evidence="8" type="ORF">FHS92_000900</name>
</gene>
<evidence type="ECO:0000256" key="2">
    <source>
        <dbReference type="ARBA" id="ARBA00029447"/>
    </source>
</evidence>
<keyword evidence="4" id="KW-0175">Coiled coil</keyword>
<protein>
    <submittedName>
        <fullName evidence="8">Methyl-accepting chemotaxis protein</fullName>
    </submittedName>
</protein>
<keyword evidence="9" id="KW-1185">Reference proteome</keyword>
<sequence>MVRRGNIFGRLPFAAMLSLVLILGLIPAVLLGNLFIQQSLTDVKFAQQEKSGLDYLRPVWRIYMHQQAGTVTAADIAALKKAGLQYDRQFDTSDESRRLVELLEENPENDASASIEATETLMEEIGDHSHLVLDPDLDTYYLMDIVLLRSRGVMDALAERGTDDVPDNTARRDILRAVLSLKESVKRATEGNLDGSVGRSPLKAQSQQLATAARTYLNHPSRTTAEAFAKENDQLWSVTAHEMNRLLDVRITKLQDRLRFNLGVSGTVLLVVLVLAFLVIRALSGSLNRISHRVARLSEGDYASPVPGTDLHNDVGIIARALEDFVSLTNERQTLEATLLREREQSRVELEATITRVNAENRTLLDKVVEQQKESRANERRALTSLAADLEAHVSVLVSAARDAATRLDQSVNAMTDETATTQHQAEAAALAARQIRDTVDGVAVSIVAISTQLKALREQSEEGRTMADSTIESVDRATARIADFEEAADRVEAMQMLIANVANQTNLLALNASIEAARVGEAGKGFMVVADEVKSLAQSTRKATQDIADQMAGMRHAHAAVVAAFQSIFDAIRHLSLASRSISHGIDEQTDRITVVEQAIHAASGTVSGLCDSIAQADHSAADASRASRQIAADVGGVVDQLATLDQTFATFTRGMKEAQSVDSIAA</sequence>
<dbReference type="RefSeq" id="WP_184077903.1">
    <property type="nucleotide sequence ID" value="NZ_JACIJP010000001.1"/>
</dbReference>
<accession>A0A841IX07</accession>
<dbReference type="Gene3D" id="6.10.340.10">
    <property type="match status" value="1"/>
</dbReference>
<dbReference type="PROSITE" id="PS50885">
    <property type="entry name" value="HAMP"/>
    <property type="match status" value="1"/>
</dbReference>
<name>A0A841IX07_9SPHN</name>
<evidence type="ECO:0000313" key="9">
    <source>
        <dbReference type="Proteomes" id="UP000552700"/>
    </source>
</evidence>
<dbReference type="InterPro" id="IPR003660">
    <property type="entry name" value="HAMP_dom"/>
</dbReference>
<dbReference type="PANTHER" id="PTHR32089:SF112">
    <property type="entry name" value="LYSOZYME-LIKE PROTEIN-RELATED"/>
    <property type="match status" value="1"/>
</dbReference>
<feature type="transmembrane region" description="Helical" evidence="5">
    <location>
        <begin position="260"/>
        <end position="283"/>
    </location>
</feature>
<evidence type="ECO:0000256" key="1">
    <source>
        <dbReference type="ARBA" id="ARBA00023224"/>
    </source>
</evidence>
<evidence type="ECO:0000256" key="5">
    <source>
        <dbReference type="SAM" id="Phobius"/>
    </source>
</evidence>
<dbReference type="GO" id="GO:0007165">
    <property type="term" value="P:signal transduction"/>
    <property type="evidence" value="ECO:0007669"/>
    <property type="project" value="UniProtKB-KW"/>
</dbReference>
<proteinExistence type="inferred from homology"/>
<dbReference type="Pfam" id="PF00015">
    <property type="entry name" value="MCPsignal"/>
    <property type="match status" value="1"/>
</dbReference>
<evidence type="ECO:0000256" key="4">
    <source>
        <dbReference type="SAM" id="Coils"/>
    </source>
</evidence>
<dbReference type="AlphaFoldDB" id="A0A841IX07"/>
<evidence type="ECO:0000259" key="7">
    <source>
        <dbReference type="PROSITE" id="PS50885"/>
    </source>
</evidence>
<comment type="caution">
    <text evidence="8">The sequence shown here is derived from an EMBL/GenBank/DDBJ whole genome shotgun (WGS) entry which is preliminary data.</text>
</comment>
<dbReference type="PROSITE" id="PS50111">
    <property type="entry name" value="CHEMOTAXIS_TRANSDUC_2"/>
    <property type="match status" value="1"/>
</dbReference>
<feature type="domain" description="HAMP" evidence="7">
    <location>
        <begin position="281"/>
        <end position="334"/>
    </location>
</feature>
<keyword evidence="5" id="KW-0472">Membrane</keyword>
<dbReference type="SMART" id="SM00283">
    <property type="entry name" value="MA"/>
    <property type="match status" value="1"/>
</dbReference>
<dbReference type="Proteomes" id="UP000552700">
    <property type="component" value="Unassembled WGS sequence"/>
</dbReference>
<feature type="domain" description="Methyl-accepting transducer" evidence="6">
    <location>
        <begin position="397"/>
        <end position="633"/>
    </location>
</feature>
<dbReference type="SUPFAM" id="SSF58104">
    <property type="entry name" value="Methyl-accepting chemotaxis protein (MCP) signaling domain"/>
    <property type="match status" value="1"/>
</dbReference>